<keyword evidence="10" id="KW-1185">Reference proteome</keyword>
<dbReference type="PANTHER" id="PTHR34975:SF2">
    <property type="entry name" value="SPORE GERMINATION PROTEIN A2"/>
    <property type="match status" value="1"/>
</dbReference>
<dbReference type="GO" id="GO:0009847">
    <property type="term" value="P:spore germination"/>
    <property type="evidence" value="ECO:0007669"/>
    <property type="project" value="InterPro"/>
</dbReference>
<evidence type="ECO:0000313" key="10">
    <source>
        <dbReference type="Proteomes" id="UP000294937"/>
    </source>
</evidence>
<feature type="transmembrane region" description="Helical" evidence="8">
    <location>
        <begin position="92"/>
        <end position="112"/>
    </location>
</feature>
<feature type="transmembrane region" description="Helical" evidence="8">
    <location>
        <begin position="132"/>
        <end position="150"/>
    </location>
</feature>
<gene>
    <name evidence="9" type="ORF">EDD58_10918</name>
</gene>
<evidence type="ECO:0000256" key="7">
    <source>
        <dbReference type="ARBA" id="ARBA00023136"/>
    </source>
</evidence>
<feature type="transmembrane region" description="Helical" evidence="8">
    <location>
        <begin position="235"/>
        <end position="255"/>
    </location>
</feature>
<dbReference type="GO" id="GO:0016020">
    <property type="term" value="C:membrane"/>
    <property type="evidence" value="ECO:0007669"/>
    <property type="project" value="UniProtKB-SubCell"/>
</dbReference>
<evidence type="ECO:0000313" key="9">
    <source>
        <dbReference type="EMBL" id="TCS93077.1"/>
    </source>
</evidence>
<evidence type="ECO:0000256" key="6">
    <source>
        <dbReference type="ARBA" id="ARBA00022989"/>
    </source>
</evidence>
<keyword evidence="6 8" id="KW-1133">Transmembrane helix</keyword>
<feature type="transmembrane region" description="Helical" evidence="8">
    <location>
        <begin position="352"/>
        <end position="374"/>
    </location>
</feature>
<dbReference type="Pfam" id="PF03845">
    <property type="entry name" value="Spore_permease"/>
    <property type="match status" value="1"/>
</dbReference>
<feature type="transmembrane region" description="Helical" evidence="8">
    <location>
        <begin position="46"/>
        <end position="64"/>
    </location>
</feature>
<feature type="transmembrane region" description="Helical" evidence="8">
    <location>
        <begin position="162"/>
        <end position="179"/>
    </location>
</feature>
<evidence type="ECO:0000256" key="3">
    <source>
        <dbReference type="ARBA" id="ARBA00022448"/>
    </source>
</evidence>
<feature type="transmembrane region" description="Helical" evidence="8">
    <location>
        <begin position="199"/>
        <end position="223"/>
    </location>
</feature>
<keyword evidence="7 8" id="KW-0472">Membrane</keyword>
<evidence type="ECO:0000256" key="4">
    <source>
        <dbReference type="ARBA" id="ARBA00022544"/>
    </source>
</evidence>
<evidence type="ECO:0000256" key="5">
    <source>
        <dbReference type="ARBA" id="ARBA00022692"/>
    </source>
</evidence>
<comment type="subcellular location">
    <subcellularLocation>
        <location evidence="1">Membrane</location>
        <topology evidence="1">Multi-pass membrane protein</topology>
    </subcellularLocation>
</comment>
<dbReference type="NCBIfam" id="TIGR00912">
    <property type="entry name" value="2A0309"/>
    <property type="match status" value="1"/>
</dbReference>
<name>A0A4V6NZ74_9BACL</name>
<reference evidence="9 10" key="1">
    <citation type="submission" date="2019-03" db="EMBL/GenBank/DDBJ databases">
        <title>Genomic Encyclopedia of Type Strains, Phase IV (KMG-IV): sequencing the most valuable type-strain genomes for metagenomic binning, comparative biology and taxonomic classification.</title>
        <authorList>
            <person name="Goeker M."/>
        </authorList>
    </citation>
    <scope>NUCLEOTIDE SEQUENCE [LARGE SCALE GENOMIC DNA]</scope>
    <source>
        <strain evidence="9 10">DSM 45707</strain>
    </source>
</reference>
<keyword evidence="4" id="KW-0309">Germination</keyword>
<dbReference type="OrthoDB" id="2716906at2"/>
<organism evidence="9 10">
    <name type="scientific">Hazenella coriacea</name>
    <dbReference type="NCBI Taxonomy" id="1179467"/>
    <lineage>
        <taxon>Bacteria</taxon>
        <taxon>Bacillati</taxon>
        <taxon>Bacillota</taxon>
        <taxon>Bacilli</taxon>
        <taxon>Bacillales</taxon>
        <taxon>Thermoactinomycetaceae</taxon>
        <taxon>Hazenella</taxon>
    </lineage>
</organism>
<dbReference type="Proteomes" id="UP000294937">
    <property type="component" value="Unassembled WGS sequence"/>
</dbReference>
<protein>
    <submittedName>
        <fullName evidence="9">Spore germination protein</fullName>
    </submittedName>
</protein>
<dbReference type="Gene3D" id="1.20.1740.10">
    <property type="entry name" value="Amino acid/polyamine transporter I"/>
    <property type="match status" value="1"/>
</dbReference>
<dbReference type="RefSeq" id="WP_131926159.1">
    <property type="nucleotide sequence ID" value="NZ_SMAG01000009.1"/>
</dbReference>
<evidence type="ECO:0000256" key="2">
    <source>
        <dbReference type="ARBA" id="ARBA00007998"/>
    </source>
</evidence>
<keyword evidence="3" id="KW-0813">Transport</keyword>
<dbReference type="InterPro" id="IPR004761">
    <property type="entry name" value="Spore_GerAB"/>
</dbReference>
<feature type="transmembrane region" description="Helical" evidence="8">
    <location>
        <begin position="20"/>
        <end position="40"/>
    </location>
</feature>
<keyword evidence="5 8" id="KW-0812">Transmembrane</keyword>
<sequence>MIYKSSEDQLFNTITPYQSFALIVSTIYGIGILTLPRTLAKSVGNDAVWVLLIAGILVWVLIYLNTRLIQRFPKQTIVQFVPRILGSKRKKWIGLGLASPIFLVLAVAWMSGVSLETRMFAEAMNTGVLQRTPLEVIIGVLLLTATIAAGAKPSVIARFNELLLPLSFIPFLLIFFAVFQRGEMTNLLPLFHQISWSTLWKSVLTAAYTFVGYEVILIFSAFYRKPDQALKYHSTALGVVLFIYWGFLVAALGIFTSNEVQHILWPGLEVVRVIESPTLIIEGLESGVLSLWVITVFTAIVNIYVALVQLIIQLFKIPDRHTWKVVGGLGVIAFLLAKWPENIQMLLLLTHWYGFFSLIITFLIPILLLGISIIRKLKGGSEHGSQASSSSM</sequence>
<dbReference type="AlphaFoldDB" id="A0A4V6NZ74"/>
<comment type="similarity">
    <text evidence="2">Belongs to the amino acid-polyamine-organocation (APC) superfamily. Spore germination protein (SGP) (TC 2.A.3.9) family.</text>
</comment>
<evidence type="ECO:0000256" key="1">
    <source>
        <dbReference type="ARBA" id="ARBA00004141"/>
    </source>
</evidence>
<evidence type="ECO:0000256" key="8">
    <source>
        <dbReference type="SAM" id="Phobius"/>
    </source>
</evidence>
<proteinExistence type="inferred from homology"/>
<comment type="caution">
    <text evidence="9">The sequence shown here is derived from an EMBL/GenBank/DDBJ whole genome shotgun (WGS) entry which is preliminary data.</text>
</comment>
<accession>A0A4V6NZ74</accession>
<dbReference type="PANTHER" id="PTHR34975">
    <property type="entry name" value="SPORE GERMINATION PROTEIN A2"/>
    <property type="match status" value="1"/>
</dbReference>
<dbReference type="EMBL" id="SMAG01000009">
    <property type="protein sequence ID" value="TCS93077.1"/>
    <property type="molecule type" value="Genomic_DNA"/>
</dbReference>
<feature type="transmembrane region" description="Helical" evidence="8">
    <location>
        <begin position="323"/>
        <end position="340"/>
    </location>
</feature>
<feature type="transmembrane region" description="Helical" evidence="8">
    <location>
        <begin position="289"/>
        <end position="311"/>
    </location>
</feature>